<dbReference type="InterPro" id="IPR010090">
    <property type="entry name" value="Phage_tape_meas"/>
</dbReference>
<comment type="caution">
    <text evidence="4">The sequence shown here is derived from an EMBL/GenBank/DDBJ whole genome shotgun (WGS) entry which is preliminary data.</text>
</comment>
<feature type="region of interest" description="Disordered" evidence="2">
    <location>
        <begin position="2856"/>
        <end position="2916"/>
    </location>
</feature>
<dbReference type="Proteomes" id="UP000284095">
    <property type="component" value="Unassembled WGS sequence"/>
</dbReference>
<dbReference type="PANTHER" id="PTHR23159">
    <property type="entry name" value="CENTROSOMAL PROTEIN 2"/>
    <property type="match status" value="1"/>
</dbReference>
<gene>
    <name evidence="4" type="ORF">DW265_09880</name>
</gene>
<feature type="coiled-coil region" evidence="1">
    <location>
        <begin position="2620"/>
        <end position="2676"/>
    </location>
</feature>
<dbReference type="InterPro" id="IPR003343">
    <property type="entry name" value="Big_2"/>
</dbReference>
<name>A0A414STE2_9FIRM</name>
<organism evidence="4 5">
    <name type="scientific">Dorea longicatena</name>
    <dbReference type="NCBI Taxonomy" id="88431"/>
    <lineage>
        <taxon>Bacteria</taxon>
        <taxon>Bacillati</taxon>
        <taxon>Bacillota</taxon>
        <taxon>Clostridia</taxon>
        <taxon>Lachnospirales</taxon>
        <taxon>Lachnospiraceae</taxon>
        <taxon>Dorea</taxon>
    </lineage>
</organism>
<dbReference type="SUPFAM" id="SSF49373">
    <property type="entry name" value="Invasin/intimin cell-adhesion fragments"/>
    <property type="match status" value="1"/>
</dbReference>
<evidence type="ECO:0000313" key="5">
    <source>
        <dbReference type="Proteomes" id="UP000284095"/>
    </source>
</evidence>
<feature type="coiled-coil region" evidence="1">
    <location>
        <begin position="1433"/>
        <end position="1477"/>
    </location>
</feature>
<dbReference type="SMART" id="SM00635">
    <property type="entry name" value="BID_2"/>
    <property type="match status" value="1"/>
</dbReference>
<feature type="coiled-coil region" evidence="1">
    <location>
        <begin position="2237"/>
        <end position="2264"/>
    </location>
</feature>
<feature type="coiled-coil region" evidence="1">
    <location>
        <begin position="2300"/>
        <end position="2334"/>
    </location>
</feature>
<protein>
    <submittedName>
        <fullName evidence="4">Phage tail tape measure protein</fullName>
    </submittedName>
</protein>
<proteinExistence type="predicted"/>
<dbReference type="NCBIfam" id="TIGR01760">
    <property type="entry name" value="tape_meas_TP901"/>
    <property type="match status" value="1"/>
</dbReference>
<evidence type="ECO:0000313" key="4">
    <source>
        <dbReference type="EMBL" id="RHG24668.1"/>
    </source>
</evidence>
<feature type="region of interest" description="Disordered" evidence="2">
    <location>
        <begin position="2084"/>
        <end position="2130"/>
    </location>
</feature>
<dbReference type="RefSeq" id="WP_118225160.1">
    <property type="nucleotide sequence ID" value="NZ_QRIC01000022.1"/>
</dbReference>
<dbReference type="Pfam" id="PF02368">
    <property type="entry name" value="Big_2"/>
    <property type="match status" value="1"/>
</dbReference>
<feature type="compositionally biased region" description="Low complexity" evidence="2">
    <location>
        <begin position="2756"/>
        <end position="2776"/>
    </location>
</feature>
<feature type="compositionally biased region" description="Low complexity" evidence="2">
    <location>
        <begin position="2087"/>
        <end position="2126"/>
    </location>
</feature>
<feature type="compositionally biased region" description="Polar residues" evidence="2">
    <location>
        <begin position="2856"/>
        <end position="2867"/>
    </location>
</feature>
<feature type="domain" description="BIG2" evidence="3">
    <location>
        <begin position="2815"/>
        <end position="2891"/>
    </location>
</feature>
<dbReference type="Pfam" id="PF10145">
    <property type="entry name" value="PhageMin_Tail"/>
    <property type="match status" value="1"/>
</dbReference>
<dbReference type="Gene3D" id="2.60.40.1080">
    <property type="match status" value="1"/>
</dbReference>
<keyword evidence="1" id="KW-0175">Coiled coil</keyword>
<feature type="coiled-coil region" evidence="1">
    <location>
        <begin position="1730"/>
        <end position="1816"/>
    </location>
</feature>
<feature type="compositionally biased region" description="Polar residues" evidence="2">
    <location>
        <begin position="2777"/>
        <end position="2802"/>
    </location>
</feature>
<feature type="region of interest" description="Disordered" evidence="2">
    <location>
        <begin position="2748"/>
        <end position="2816"/>
    </location>
</feature>
<dbReference type="InterPro" id="IPR008964">
    <property type="entry name" value="Invasin/intimin_cell_adhesion"/>
</dbReference>
<feature type="compositionally biased region" description="Polar residues" evidence="2">
    <location>
        <begin position="2875"/>
        <end position="2892"/>
    </location>
</feature>
<evidence type="ECO:0000256" key="1">
    <source>
        <dbReference type="SAM" id="Coils"/>
    </source>
</evidence>
<dbReference type="PANTHER" id="PTHR23159:SF60">
    <property type="entry name" value="SPINDLE ASSEMBLY ABNORMAL PROTEIN 4"/>
    <property type="match status" value="1"/>
</dbReference>
<evidence type="ECO:0000256" key="2">
    <source>
        <dbReference type="SAM" id="MobiDB-lite"/>
    </source>
</evidence>
<keyword evidence="5" id="KW-1185">Reference proteome</keyword>
<evidence type="ECO:0000259" key="3">
    <source>
        <dbReference type="SMART" id="SM00635"/>
    </source>
</evidence>
<accession>A0A414STE2</accession>
<dbReference type="EMBL" id="QRIC01000022">
    <property type="protein sequence ID" value="RHG24668.1"/>
    <property type="molecule type" value="Genomic_DNA"/>
</dbReference>
<reference evidence="4 5" key="1">
    <citation type="submission" date="2018-08" db="EMBL/GenBank/DDBJ databases">
        <title>A genome reference for cultivated species of the human gut microbiota.</title>
        <authorList>
            <person name="Zou Y."/>
            <person name="Xue W."/>
            <person name="Luo G."/>
        </authorList>
    </citation>
    <scope>NUCLEOTIDE SEQUENCE [LARGE SCALE GENOMIC DNA]</scope>
    <source>
        <strain evidence="4 5">AM22-22</strain>
    </source>
</reference>
<sequence>MAEDFRIQVKTDLDTSKAEQKLNALLKEKRQIKLDIDINNQNVKNISKNIEKGIKDTKIDTSAITKQLADSFNITDKAVLKNLNKQLNSMVTNLGKTWNGSKFDFGKATGFYSGLDDMAKTITTNSKVVKSATGYYDDFYNYFKNKKIYVSDDLKKALGGDTYKELLQNNIGKITKDAKKGISVDSLWGEMSNLFPEHFSQNITNQADQIIHVFDLVKKARQDMTQSMNFSDLSANQKFDVTSSAYEQVVTMGKEVADKLKNNIQSATEASKTSIDLDVNVDKEKIASQIKEAIASAGNNAGEAIKLDLQINDEQLLSNLRSSISKIASGDEPVKVDIDVDVNGLQEKLNSACHDMEIPVDFKIDSEDIASRIKAAVDGITDIELDLKVNTDSVRQAVDENLKKIEPEVDESGLTQLQQALHNVNTAGQQSQSVFSSLGSTFKEAFSAYSLANVMQDMLYKIADGAREAVGTVKELNDIKTNLAMATNADSDYINNLMKDYNALAEELGSVTSSVAESADSWLRQGRSMKDTNSLIKDSLVLSKDAELSSSDASEILTATLNGYQMAADQASRVNDILTSIDLESASGADSIGKALMKVASQANNAGVSLEKTSAIIATIKDVTQDSDESIGTAMKSILSRMNQIKAGKFVDSETGESLNDTEKVLKKIGISMRDSNDQFKDSESILDDVANKWNTLDSNSKKATATAMAGTYQYNKFIAMMDNWDKVEKLTKTAFNSDGTANKKFEDNYLNSLEAKTNALKASMESLATNLISDDMYSGVLDGTKAITDFVDKTNLLKGTLAGLGTAGGLFVFKQIGSFVKDAVQEFSNLGTAMNMLKAGKVDSSGFKDLLNLTQNLSKSQTELVLSSTALTDAQRVAILTGQGMSASEAEASVSAMGLSTANATATVSTVSLGSAMKGLFATLAANPLILVTAGVTAAVTAYSAYQQSVEESVSSAREAGQKFSENTSSLQDNIAKVQELRSQLASGTLSESEAYQAKSDLLSIQNQLSDSYGSQAQGIDLVNGKLDEQIAKMQSLAQEEAKKYLNEEKSGIDKAQSEMNKNRGYNLGTFSNWDIRSKDTKNTLEKVKDIADQIKGIDFGTDERGQGAIFKFTGKAENAEESINSFMDKIRDLKLEMQDNGQDTTFLDNILEQSSKSLKKNKDILDEYQDINKQALEAQMTSEGFGKNKPVTVYDDYKNAVEKYNDALSSGDTSKIESAESAFNKVKESVDSVTKSYPEFKSLFDEVGESLDKSAVKAYDFQKALNDSSMKDVVSQFKDLQDVDLKGISFDDKSTAKGEEALKSVVDKAIELGVVSDDSAESVAKVVDMLTEMGLTGTVSVDALNESFSKAQTSIQQTMSDLDSMKSILAESVTGSGISADNVKAFKEMFGDDASKALEQTANGYHINRKALAQLQEQQAQGTKTDYLSAIAEQQEALRKVNEQMAKAKFMDEDISGLQSQRQSIEDNISSLKDLAYQYQTATSAFKQWQDAMANGEEGDMYDSIQGNLESAEALYDKGLTGTNKFREFVDLMSNKDLATASNEQIVFAYEEAMSKIKRYFTEGQEGAQNFLSDIQNINKEWAHMNEDGSWEIKFGAGNDQEIADKLGIDVEAVQSIMRKLSDYGFDINLDQPVASLEELKSSAESAKEALDGMNDTTLDGINLDANSFSAVTDSIDKVKEYIQQIQDSDIEPEVKTEKLQNANAILEYLVEKQQELGSSDIEIGVNIDEVNSKITEAQSALDQFKNSDGVVDLSVEGAQEAADNLQSLLYQKEALQNSSVVLSVDASQVDGSVGDAISKIQEYQTAVNNLNAQTELQKAGVQIDTSDAQAKVQQLASQIQGIDAETKAKLGLDTSEFNAALSSVTNTKIDVKAGVNLDTSSLGTIQSTISAISPKMLVKAGVDKSQVDGYQPSDKNSKVKYKVDSSAVDAFKPANKNATVTYSVVIAGQVPGDKTRTLTYNIKTNGSVSPANGTAHSLGTAHAKGTTNVSSSGNWGLRKDEPRALVNELKPEIIVRDGEPFIVNGGDPAFTSLKKDDIVFNGEQSEALLKNGYVTGSHGKLAYEGGAHSLGSAFSSGTGKFNVKSSGSKANSTSSKKKNTSSSKSSGTKSSGSSKSSSNSSSDSTKDKTEEVIDWIEVYLNEMSRATEIAVDNIDRAIGLASKQAKSYEAIGKVQEEITANQRAADKYLAKANSVGLNETYASKVRNGTLDIETITDEDLKKKIDDYKTYYKDYEDSLDKVRDLEDKLSDLAEKRLEIIEKEYDAIVDINDAIKDVADSKMELNDALGTAIDNGDNISNLNKSIKAQEDTYNQLTKKLNEYQAEVNSQLSSGLLKQGSEAHQEAMKNIQDFSSKIYDASKELIELQDKLNQIKIDTIQNVIDAFERRTSKLDKYTSLLESQDKEVPESVYQEQLDTNNAQVQKNQEQRSLLLKQQSVYDVNSSRYKELAEDINKLDESTLGLLEDNEKLKDSIFELRISNLEKAIQGYDDLEDELKDFRSLLNDDAFLNKNGAITDEGLVQITLLSQSLGNAKKKISDLTTGLSKLTEMYNNGLISLDEYNDKSSEYRKEIRSATSDVKDYQDSLVSLYTDALKAEVDALQKVIDKRREAYKQQREYADYQKKVNSQQKDVNSIKAQIQAMENSSDASTLARVKKLKQDLADAEDDLNTTKQDHKDNLIDQGYSKLSDDLNQMLEDTEYEISHNADKQNEIISGMLNKQVGMYQEAYSKINSIIKNTGWVGSTDFNNNQSQMSSQTGAQNQASNASQSQQTANRKPSSSASGTDTSGIKDNSSENNKITENIMKPENTTNRPVAELKVSSNSVSIEEGKSTSVTATVRPNDAANKTLTWKSSNDSVATVSNGTISGKKPGSCQVTVSTTDGSGLSQTIGVTVTKKPDPPKPAPAPTVTSGGDGIPRVGDVVTFNGKYYYDSWGKRPAGSLYSGVANGVVIDSYSSKDFGGNARYTGDLKVHIKSADGRYGDLGWVRLSQISGYAKGTPGVDRDQIAIVDEEGRELQIPNGKGGRITKLEKGTGVIPHTATEKLMALSEQLDNNGNMVINGRTIEEYVNDMANMQSIAVPDFSDVTASVISQLECKGMGNVTVEYNQPVTFNSVDKNDIPQMEEFLKRAREDTTKYIVKELRKGGMQIRR</sequence>